<organism evidence="5 6">
    <name type="scientific">Mesoflavibacter profundi</name>
    <dbReference type="NCBI Taxonomy" id="2708110"/>
    <lineage>
        <taxon>Bacteria</taxon>
        <taxon>Pseudomonadati</taxon>
        <taxon>Bacteroidota</taxon>
        <taxon>Flavobacteriia</taxon>
        <taxon>Flavobacteriales</taxon>
        <taxon>Flavobacteriaceae</taxon>
        <taxon>Mesoflavibacter</taxon>
    </lineage>
</organism>
<keyword evidence="3" id="KW-0804">Transcription</keyword>
<dbReference type="Proteomes" id="UP001149142">
    <property type="component" value="Unassembled WGS sequence"/>
</dbReference>
<dbReference type="SUPFAM" id="SSF46689">
    <property type="entry name" value="Homeodomain-like"/>
    <property type="match status" value="1"/>
</dbReference>
<dbReference type="Gene3D" id="1.10.10.60">
    <property type="entry name" value="Homeodomain-like"/>
    <property type="match status" value="1"/>
</dbReference>
<proteinExistence type="predicted"/>
<accession>A0ABT4RYE4</accession>
<dbReference type="PANTHER" id="PTHR43280:SF32">
    <property type="entry name" value="TRANSCRIPTIONAL REGULATORY PROTEIN"/>
    <property type="match status" value="1"/>
</dbReference>
<dbReference type="PROSITE" id="PS01124">
    <property type="entry name" value="HTH_ARAC_FAMILY_2"/>
    <property type="match status" value="1"/>
</dbReference>
<name>A0ABT4RYE4_9FLAO</name>
<evidence type="ECO:0000256" key="3">
    <source>
        <dbReference type="ARBA" id="ARBA00023163"/>
    </source>
</evidence>
<dbReference type="RefSeq" id="WP_270005208.1">
    <property type="nucleotide sequence ID" value="NZ_CAXQEU010000014.1"/>
</dbReference>
<evidence type="ECO:0000313" key="6">
    <source>
        <dbReference type="Proteomes" id="UP001149142"/>
    </source>
</evidence>
<reference evidence="5" key="1">
    <citation type="submission" date="2022-11" db="EMBL/GenBank/DDBJ databases">
        <title>Refractory cell wall polysaccharides provide important carbon source for microbial heterotrophs in the hadal ocean.</title>
        <authorList>
            <person name="Zhu X."/>
        </authorList>
    </citation>
    <scope>NUCLEOTIDE SEQUENCE</scope>
    <source>
        <strain evidence="5">MTRN7</strain>
    </source>
</reference>
<comment type="caution">
    <text evidence="5">The sequence shown here is derived from an EMBL/GenBank/DDBJ whole genome shotgun (WGS) entry which is preliminary data.</text>
</comment>
<dbReference type="EMBL" id="JAPFGC010000002">
    <property type="protein sequence ID" value="MDA0176839.1"/>
    <property type="molecule type" value="Genomic_DNA"/>
</dbReference>
<feature type="domain" description="HTH araC/xylS-type" evidence="4">
    <location>
        <begin position="173"/>
        <end position="271"/>
    </location>
</feature>
<gene>
    <name evidence="5" type="ORF">OOZ35_04955</name>
</gene>
<keyword evidence="1" id="KW-0805">Transcription regulation</keyword>
<dbReference type="InterPro" id="IPR018060">
    <property type="entry name" value="HTH_AraC"/>
</dbReference>
<evidence type="ECO:0000259" key="4">
    <source>
        <dbReference type="PROSITE" id="PS01124"/>
    </source>
</evidence>
<dbReference type="SMART" id="SM00342">
    <property type="entry name" value="HTH_ARAC"/>
    <property type="match status" value="1"/>
</dbReference>
<keyword evidence="2" id="KW-0238">DNA-binding</keyword>
<dbReference type="PANTHER" id="PTHR43280">
    <property type="entry name" value="ARAC-FAMILY TRANSCRIPTIONAL REGULATOR"/>
    <property type="match status" value="1"/>
</dbReference>
<protein>
    <submittedName>
        <fullName evidence="5">Helix-turn-helix domain-containing protein</fullName>
    </submittedName>
</protein>
<dbReference type="Pfam" id="PF12833">
    <property type="entry name" value="HTH_18"/>
    <property type="match status" value="1"/>
</dbReference>
<evidence type="ECO:0000256" key="1">
    <source>
        <dbReference type="ARBA" id="ARBA00023015"/>
    </source>
</evidence>
<dbReference type="InterPro" id="IPR009057">
    <property type="entry name" value="Homeodomain-like_sf"/>
</dbReference>
<evidence type="ECO:0000313" key="5">
    <source>
        <dbReference type="EMBL" id="MDA0176839.1"/>
    </source>
</evidence>
<evidence type="ECO:0000256" key="2">
    <source>
        <dbReference type="ARBA" id="ARBA00023125"/>
    </source>
</evidence>
<keyword evidence="6" id="KW-1185">Reference proteome</keyword>
<sequence>MNLIPKVILIEVTSLKDLPISFLTHYQTHISCHSGHADFKFKGKSYTCKKDDFVFWFADSDVTGLFFSSNFKATVLLVEKDFLMNNVPDQSWSIDVQLYSRAHPILNLNFKEDKTKILINFERLYDMFLDKKHLFYDEILNLQMKMFLLDMWNIFSNSFNRRNRTLQSGTLYERFLYQVSINCMKEREVNFYALKLNITAKHLNFVCKQNSEITASDWIKRYVKERLILLLENKSLNISEISDQMNFSSRSFFTRYVKNILGFTPSEYRNRLK</sequence>